<feature type="compositionally biased region" description="Low complexity" evidence="2">
    <location>
        <begin position="203"/>
        <end position="223"/>
    </location>
</feature>
<protein>
    <recommendedName>
        <fullName evidence="3">RING-type domain-containing protein</fullName>
    </recommendedName>
</protein>
<dbReference type="GO" id="GO:0008270">
    <property type="term" value="F:zinc ion binding"/>
    <property type="evidence" value="ECO:0007669"/>
    <property type="project" value="UniProtKB-KW"/>
</dbReference>
<dbReference type="SUPFAM" id="SSF57850">
    <property type="entry name" value="RING/U-box"/>
    <property type="match status" value="1"/>
</dbReference>
<accession>A0A443HQS1</accession>
<feature type="compositionally biased region" description="Low complexity" evidence="2">
    <location>
        <begin position="259"/>
        <end position="275"/>
    </location>
</feature>
<feature type="domain" description="RING-type" evidence="3">
    <location>
        <begin position="326"/>
        <end position="393"/>
    </location>
</feature>
<comment type="caution">
    <text evidence="4">The sequence shown here is derived from an EMBL/GenBank/DDBJ whole genome shotgun (WGS) entry which is preliminary data.</text>
</comment>
<dbReference type="GeneID" id="39600286"/>
<dbReference type="STRING" id="264951.A0A443HQS1"/>
<dbReference type="EMBL" id="RCNU01000008">
    <property type="protein sequence ID" value="RWQ94162.1"/>
    <property type="molecule type" value="Genomic_DNA"/>
</dbReference>
<proteinExistence type="predicted"/>
<reference evidence="4 5" key="1">
    <citation type="journal article" date="2018" name="Front. Microbiol.">
        <title>Genomic and genetic insights into a cosmopolitan fungus, Paecilomyces variotii (Eurotiales).</title>
        <authorList>
            <person name="Urquhart A.S."/>
            <person name="Mondo S.J."/>
            <person name="Makela M.R."/>
            <person name="Hane J.K."/>
            <person name="Wiebenga A."/>
            <person name="He G."/>
            <person name="Mihaltcheva S."/>
            <person name="Pangilinan J."/>
            <person name="Lipzen A."/>
            <person name="Barry K."/>
            <person name="de Vries R.P."/>
            <person name="Grigoriev I.V."/>
            <person name="Idnurm A."/>
        </authorList>
    </citation>
    <scope>NUCLEOTIDE SEQUENCE [LARGE SCALE GENOMIC DNA]</scope>
    <source>
        <strain evidence="4 5">CBS 101075</strain>
    </source>
</reference>
<dbReference type="PANTHER" id="PTHR21540">
    <property type="entry name" value="RING FINGER AND SWIM DOMAIN-CONTAINING PROTEIN 2"/>
    <property type="match status" value="1"/>
</dbReference>
<keyword evidence="5" id="KW-1185">Reference proteome</keyword>
<dbReference type="Proteomes" id="UP000283841">
    <property type="component" value="Unassembled WGS sequence"/>
</dbReference>
<dbReference type="VEuPathDB" id="FungiDB:C8Q69DRAFT_472942"/>
<evidence type="ECO:0000313" key="5">
    <source>
        <dbReference type="Proteomes" id="UP000283841"/>
    </source>
</evidence>
<dbReference type="InterPro" id="IPR013083">
    <property type="entry name" value="Znf_RING/FYVE/PHD"/>
</dbReference>
<sequence length="398" mass="44562">MAFYRASPSPSPYDLRSIIQLYPEQEPWCVGFAVTRGRRCHNQTSAVSREKACSLLDRGTRDLAQGLDINDLLDQLAPLVLCKRWHQYECHDLVSRWARKVEDFQMRQNRASSIRTTPTRTVSRSSSSSPSTLGYPYTPGYSETNHYRRHGSPDEICSAQRINDLLQSMSDRLDRVVESLEDSGQPSVRQRDNSARSTAGRPAQRQASSLAAGAATSRSASRTVEPDDSSVRNRGSTSTSTRTERISGRTRNSSGTRQSSSTATTRETPSTTTVSGPDNLRTISPTRPTRVRVSLVRVPEVNISRITSTPTTTRRIVTQKPIEGDCSICTNSLIHEEDHSTENSSGTENERQSSGQLSWCRAQCGNNYHKECIDQWLSTCRDMFRNPTCPYCRAQWVE</sequence>
<evidence type="ECO:0000259" key="3">
    <source>
        <dbReference type="PROSITE" id="PS50089"/>
    </source>
</evidence>
<dbReference type="InterPro" id="IPR039903">
    <property type="entry name" value="Zswim2"/>
</dbReference>
<dbReference type="AlphaFoldDB" id="A0A443HQS1"/>
<keyword evidence="1" id="KW-0862">Zinc</keyword>
<feature type="region of interest" description="Disordered" evidence="2">
    <location>
        <begin position="109"/>
        <end position="153"/>
    </location>
</feature>
<dbReference type="PROSITE" id="PS50089">
    <property type="entry name" value="ZF_RING_2"/>
    <property type="match status" value="1"/>
</dbReference>
<dbReference type="RefSeq" id="XP_028483807.1">
    <property type="nucleotide sequence ID" value="XM_028631009.1"/>
</dbReference>
<dbReference type="Gene3D" id="3.30.40.10">
    <property type="entry name" value="Zinc/RING finger domain, C3HC4 (zinc finger)"/>
    <property type="match status" value="1"/>
</dbReference>
<feature type="compositionally biased region" description="Low complexity" evidence="2">
    <location>
        <begin position="112"/>
        <end position="132"/>
    </location>
</feature>
<keyword evidence="1" id="KW-0479">Metal-binding</keyword>
<evidence type="ECO:0000256" key="2">
    <source>
        <dbReference type="SAM" id="MobiDB-lite"/>
    </source>
</evidence>
<evidence type="ECO:0000313" key="4">
    <source>
        <dbReference type="EMBL" id="RWQ94162.1"/>
    </source>
</evidence>
<feature type="region of interest" description="Disordered" evidence="2">
    <location>
        <begin position="177"/>
        <end position="288"/>
    </location>
</feature>
<keyword evidence="1" id="KW-0863">Zinc-finger</keyword>
<name>A0A443HQS1_BYSSP</name>
<dbReference type="InterPro" id="IPR001841">
    <property type="entry name" value="Znf_RING"/>
</dbReference>
<evidence type="ECO:0000256" key="1">
    <source>
        <dbReference type="PROSITE-ProRule" id="PRU00175"/>
    </source>
</evidence>
<feature type="compositionally biased region" description="Low complexity" evidence="2">
    <location>
        <begin position="232"/>
        <end position="241"/>
    </location>
</feature>
<organism evidence="4 5">
    <name type="scientific">Byssochlamys spectabilis</name>
    <name type="common">Paecilomyces variotii</name>
    <dbReference type="NCBI Taxonomy" id="264951"/>
    <lineage>
        <taxon>Eukaryota</taxon>
        <taxon>Fungi</taxon>
        <taxon>Dikarya</taxon>
        <taxon>Ascomycota</taxon>
        <taxon>Pezizomycotina</taxon>
        <taxon>Eurotiomycetes</taxon>
        <taxon>Eurotiomycetidae</taxon>
        <taxon>Eurotiales</taxon>
        <taxon>Thermoascaceae</taxon>
        <taxon>Paecilomyces</taxon>
    </lineage>
</organism>
<dbReference type="PANTHER" id="PTHR21540:SF0">
    <property type="entry name" value="PHD FAMILY PROTEIN"/>
    <property type="match status" value="1"/>
</dbReference>
<gene>
    <name evidence="4" type="ORF">C8Q69DRAFT_472942</name>
</gene>
<dbReference type="GO" id="GO:0061630">
    <property type="term" value="F:ubiquitin protein ligase activity"/>
    <property type="evidence" value="ECO:0007669"/>
    <property type="project" value="InterPro"/>
</dbReference>